<protein>
    <submittedName>
        <fullName evidence="1">Uncharacterized protein</fullName>
    </submittedName>
</protein>
<keyword evidence="2" id="KW-1185">Reference proteome</keyword>
<proteinExistence type="predicted"/>
<evidence type="ECO:0000313" key="2">
    <source>
        <dbReference type="Proteomes" id="UP001447188"/>
    </source>
</evidence>
<comment type="caution">
    <text evidence="1">The sequence shown here is derived from an EMBL/GenBank/DDBJ whole genome shotgun (WGS) entry which is preliminary data.</text>
</comment>
<reference evidence="1 2" key="1">
    <citation type="submission" date="2024-02" db="EMBL/GenBank/DDBJ databases">
        <title>Discinaceae phylogenomics.</title>
        <authorList>
            <person name="Dirks A.C."/>
            <person name="James T.Y."/>
        </authorList>
    </citation>
    <scope>NUCLEOTIDE SEQUENCE [LARGE SCALE GENOMIC DNA]</scope>
    <source>
        <strain evidence="1 2">ACD0624</strain>
    </source>
</reference>
<sequence length="110" mass="12390">FEDDDVDDLAQLFTNPVHLLRLYRLRARNAEDETATIEDKITGAEATFARLRQLRTELQTALAAATRVSHLDLKSLHPKLGNHYLRTGQIRRIPDPPMVTGTRASLSLSI</sequence>
<dbReference type="Proteomes" id="UP001447188">
    <property type="component" value="Unassembled WGS sequence"/>
</dbReference>
<name>A0ABR3G4X6_9PEZI</name>
<accession>A0ABR3G4X6</accession>
<feature type="non-terminal residue" evidence="1">
    <location>
        <position position="1"/>
    </location>
</feature>
<gene>
    <name evidence="1" type="ORF">Q9L58_010293</name>
</gene>
<organism evidence="1 2">
    <name type="scientific">Discina gigas</name>
    <dbReference type="NCBI Taxonomy" id="1032678"/>
    <lineage>
        <taxon>Eukaryota</taxon>
        <taxon>Fungi</taxon>
        <taxon>Dikarya</taxon>
        <taxon>Ascomycota</taxon>
        <taxon>Pezizomycotina</taxon>
        <taxon>Pezizomycetes</taxon>
        <taxon>Pezizales</taxon>
        <taxon>Discinaceae</taxon>
        <taxon>Discina</taxon>
    </lineage>
</organism>
<evidence type="ECO:0000313" key="1">
    <source>
        <dbReference type="EMBL" id="KAL0630856.1"/>
    </source>
</evidence>
<dbReference type="EMBL" id="JBBBZM010000360">
    <property type="protein sequence ID" value="KAL0630856.1"/>
    <property type="molecule type" value="Genomic_DNA"/>
</dbReference>